<evidence type="ECO:0000313" key="4">
    <source>
        <dbReference type="Proteomes" id="UP000030106"/>
    </source>
</evidence>
<comment type="caution">
    <text evidence="3">The sequence shown here is derived from an EMBL/GenBank/DDBJ whole genome shotgun (WGS) entry which is preliminary data.</text>
</comment>
<dbReference type="AlphaFoldDB" id="A0A0A2VP91"/>
<gene>
    <name evidence="3" type="ORF">BBAD15_g12147</name>
</gene>
<accession>A0A0A2VP91</accession>
<feature type="compositionally biased region" description="Polar residues" evidence="1">
    <location>
        <begin position="14"/>
        <end position="34"/>
    </location>
</feature>
<feature type="region of interest" description="Disordered" evidence="1">
    <location>
        <begin position="92"/>
        <end position="111"/>
    </location>
</feature>
<organism evidence="3 4">
    <name type="scientific">Beauveria bassiana D1-5</name>
    <dbReference type="NCBI Taxonomy" id="1245745"/>
    <lineage>
        <taxon>Eukaryota</taxon>
        <taxon>Fungi</taxon>
        <taxon>Dikarya</taxon>
        <taxon>Ascomycota</taxon>
        <taxon>Pezizomycotina</taxon>
        <taxon>Sordariomycetes</taxon>
        <taxon>Hypocreomycetidae</taxon>
        <taxon>Hypocreales</taxon>
        <taxon>Cordycipitaceae</taxon>
        <taxon>Beauveria</taxon>
    </lineage>
</organism>
<evidence type="ECO:0000256" key="2">
    <source>
        <dbReference type="SAM" id="Phobius"/>
    </source>
</evidence>
<keyword evidence="2" id="KW-0812">Transmembrane</keyword>
<proteinExistence type="predicted"/>
<evidence type="ECO:0000256" key="1">
    <source>
        <dbReference type="SAM" id="MobiDB-lite"/>
    </source>
</evidence>
<protein>
    <submittedName>
        <fullName evidence="3">Uncharacterized protein</fullName>
    </submittedName>
</protein>
<keyword evidence="2" id="KW-0472">Membrane</keyword>
<dbReference type="EMBL" id="ANFO01001437">
    <property type="protein sequence ID" value="KGQ02639.1"/>
    <property type="molecule type" value="Genomic_DNA"/>
</dbReference>
<feature type="region of interest" description="Disordered" evidence="1">
    <location>
        <begin position="49"/>
        <end position="74"/>
    </location>
</feature>
<feature type="transmembrane region" description="Helical" evidence="2">
    <location>
        <begin position="315"/>
        <end position="338"/>
    </location>
</feature>
<name>A0A0A2VP91_BEABA</name>
<dbReference type="Proteomes" id="UP000030106">
    <property type="component" value="Unassembled WGS sequence"/>
</dbReference>
<feature type="region of interest" description="Disordered" evidence="1">
    <location>
        <begin position="1"/>
        <end position="34"/>
    </location>
</feature>
<dbReference type="HOGENOM" id="CLU_621099_0_0_1"/>
<evidence type="ECO:0000313" key="3">
    <source>
        <dbReference type="EMBL" id="KGQ02639.1"/>
    </source>
</evidence>
<reference evidence="3 4" key="1">
    <citation type="submission" date="2012-10" db="EMBL/GenBank/DDBJ databases">
        <title>Genome sequencing and analysis of entomopathogenic fungi Beauveria bassiana D1-5.</title>
        <authorList>
            <person name="Li Q."/>
            <person name="Wang L."/>
            <person name="Zhang Z."/>
            <person name="Wang Q."/>
            <person name="Ren J."/>
            <person name="Wang M."/>
            <person name="Xu W."/>
            <person name="Wang J."/>
            <person name="Lu Y."/>
            <person name="Du Q."/>
            <person name="Sun Z."/>
        </authorList>
    </citation>
    <scope>NUCLEOTIDE SEQUENCE [LARGE SCALE GENOMIC DNA]</scope>
    <source>
        <strain evidence="3 4">D1-5</strain>
    </source>
</reference>
<sequence>MRGPRTAKQILQPAFNSEKSAVSSSDDLPTESQDRVTLTGTVTFVLNADQQASRLAPSEKSKTTTAKTRAPASAWSSSVPWATPYCPTTYGAARPKKTNHNAKPPRIQQPCTGSATTATLAEAGKCNAPFSRNSSSPERGVLVALHERSESPERLRDCLQIKEESKDKTCQHLFEPSSNHVKKKKHPGKEGSTLADEVQVGSLVQGRDGPPQIYITVANEAQVGRVCNGPTVFRMSIGHRGLCANEAITASYLVSTQVRAHPATFLPGCAVSLQSSTSPVTPVENASCLTPPHYILPACIIHACSAHWVFRPFRYMISAFLAIILIPTSLGLLTILIVHLAGIHPKLYFDGLPATSVSPPPQRLRGRMHNGNNATLSRLKMCLHIAAPVVIRPPRIMHHQRDNPNSHRLVFHTPSTIWPTKAAKVGTTTYLQLPPKHIVQK</sequence>
<keyword evidence="2" id="KW-1133">Transmembrane helix</keyword>